<dbReference type="AlphaFoldDB" id="A0A399FUF0"/>
<name>A0A399FUF0_9ACTN</name>
<dbReference type="GO" id="GO:0016829">
    <property type="term" value="F:lyase activity"/>
    <property type="evidence" value="ECO:0007669"/>
    <property type="project" value="UniProtKB-KW"/>
</dbReference>
<dbReference type="CDD" id="cd00377">
    <property type="entry name" value="ICL_PEPM"/>
    <property type="match status" value="1"/>
</dbReference>
<gene>
    <name evidence="1" type="ORF">NI17_019240</name>
</gene>
<dbReference type="SUPFAM" id="SSF51621">
    <property type="entry name" value="Phosphoenolpyruvate/pyruvate domain"/>
    <property type="match status" value="1"/>
</dbReference>
<dbReference type="InterPro" id="IPR015813">
    <property type="entry name" value="Pyrv/PenolPyrv_kinase-like_dom"/>
</dbReference>
<dbReference type="OrthoDB" id="9771433at2"/>
<dbReference type="RefSeq" id="WP_068691484.1">
    <property type="nucleotide sequence ID" value="NZ_CP063196.1"/>
</dbReference>
<dbReference type="InterPro" id="IPR040442">
    <property type="entry name" value="Pyrv_kinase-like_dom_sf"/>
</dbReference>
<evidence type="ECO:0000313" key="1">
    <source>
        <dbReference type="EMBL" id="UOE18882.1"/>
    </source>
</evidence>
<reference evidence="1" key="1">
    <citation type="submission" date="2020-10" db="EMBL/GenBank/DDBJ databases">
        <title>De novo genome project of the cellulose decomposer Thermobifida halotolerans type strain.</title>
        <authorList>
            <person name="Nagy I."/>
            <person name="Horvath B."/>
            <person name="Kukolya J."/>
            <person name="Nagy I."/>
            <person name="Orsini M."/>
        </authorList>
    </citation>
    <scope>NUCLEOTIDE SEQUENCE</scope>
    <source>
        <strain evidence="1">DSM 44931</strain>
    </source>
</reference>
<organism evidence="1 2">
    <name type="scientific">Thermobifida halotolerans</name>
    <dbReference type="NCBI Taxonomy" id="483545"/>
    <lineage>
        <taxon>Bacteria</taxon>
        <taxon>Bacillati</taxon>
        <taxon>Actinomycetota</taxon>
        <taxon>Actinomycetes</taxon>
        <taxon>Streptosporangiales</taxon>
        <taxon>Nocardiopsidaceae</taxon>
        <taxon>Thermobifida</taxon>
    </lineage>
</organism>
<dbReference type="Proteomes" id="UP000265719">
    <property type="component" value="Chromosome"/>
</dbReference>
<keyword evidence="2" id="KW-1185">Reference proteome</keyword>
<dbReference type="PANTHER" id="PTHR42905:SF16">
    <property type="entry name" value="CARBOXYPHOSPHONOENOLPYRUVATE PHOSPHONOMUTASE-LIKE PROTEIN (AFU_ORTHOLOGUE AFUA_5G07230)"/>
    <property type="match status" value="1"/>
</dbReference>
<dbReference type="PANTHER" id="PTHR42905">
    <property type="entry name" value="PHOSPHOENOLPYRUVATE CARBOXYLASE"/>
    <property type="match status" value="1"/>
</dbReference>
<sequence length="263" mass="27169">MNSKAQELRRLHSDGSGPLLLPTVWDVTGARAAEAAGFSAVATTSDGIASTLGYGGRESAPRDEMLAAAARIVRSVPLPVTVDLEGGYGLGAEEIVRWLTEVGAAGCNIEDSLHARGSLADVEEQAERIAGIRAAAGDTPLVVNARIDTFLRDRISGGGTPEAELVAETLQRAEAYLAAGADCVFPILASGRETVGELVGKIPGPVNILCLPGGLSVRELADLGVARISWGPFIHDHAREQLLAHLTQIRRAGAEPGGGVGDG</sequence>
<dbReference type="Gene3D" id="3.20.20.60">
    <property type="entry name" value="Phosphoenolpyruvate-binding domains"/>
    <property type="match status" value="1"/>
</dbReference>
<accession>A0A399FUF0</accession>
<evidence type="ECO:0000313" key="2">
    <source>
        <dbReference type="Proteomes" id="UP000265719"/>
    </source>
</evidence>
<dbReference type="KEGG" id="thao:NI17_019240"/>
<dbReference type="EMBL" id="CP063196">
    <property type="protein sequence ID" value="UOE18882.1"/>
    <property type="molecule type" value="Genomic_DNA"/>
</dbReference>
<keyword evidence="1" id="KW-0456">Lyase</keyword>
<dbReference type="Pfam" id="PF13714">
    <property type="entry name" value="PEP_mutase"/>
    <property type="match status" value="1"/>
</dbReference>
<proteinExistence type="predicted"/>
<dbReference type="InterPro" id="IPR039556">
    <property type="entry name" value="ICL/PEPM"/>
</dbReference>
<protein>
    <submittedName>
        <fullName evidence="1">Isocitrate lyase/phosphoenolpyruvate mutase family protein</fullName>
    </submittedName>
</protein>